<dbReference type="InterPro" id="IPR036910">
    <property type="entry name" value="HMG_box_dom_sf"/>
</dbReference>
<dbReference type="CDD" id="cd00084">
    <property type="entry name" value="HMG-box_SF"/>
    <property type="match status" value="1"/>
</dbReference>
<organism evidence="4 5">
    <name type="scientific">Hymenolepis diminuta</name>
    <name type="common">Rat tapeworm</name>
    <dbReference type="NCBI Taxonomy" id="6216"/>
    <lineage>
        <taxon>Eukaryota</taxon>
        <taxon>Metazoa</taxon>
        <taxon>Spiralia</taxon>
        <taxon>Lophotrochozoa</taxon>
        <taxon>Platyhelminthes</taxon>
        <taxon>Cestoda</taxon>
        <taxon>Eucestoda</taxon>
        <taxon>Cyclophyllidea</taxon>
        <taxon>Hymenolepididae</taxon>
        <taxon>Hymenolepis</taxon>
    </lineage>
</organism>
<dbReference type="EMBL" id="CABIJS010000702">
    <property type="protein sequence ID" value="VUZ56367.1"/>
    <property type="molecule type" value="Genomic_DNA"/>
</dbReference>
<protein>
    <recommendedName>
        <fullName evidence="3">HMG box domain-containing protein</fullName>
    </recommendedName>
</protein>
<gene>
    <name evidence="4" type="ORF">WMSIL1_LOCUS14018</name>
</gene>
<sequence>ESNEIGQSSTDGNQNASLKKSKKTIITISTYNSDDDDDDDLDLEDDVPLSEIRAGMAPFPACDKEIVDLTKETTPPPSDDESSALTEEQKEHIVTMMSKVSRSDLSKVNNATTHNSLLSMWINSSKFQTFRPPRMSYTGFSDKERVPRSFVVHFYEALKSNDPSTSNFIMKEQNFGAVLEKARAQWKCLTPEERKSYRKRAIHSKASYSHHLLERREKLNSLFSRRIPTCANASCQNLVVYDNRWDLDYCSPDCVVANCKFVFENRLKDPSTIASPINGNLSVISSSDESMPLVLSDSRGKEANVSLENGNTEIESTNKCLKLESAVTPMEIDNSTDNYVGGNIFERVGNIGHLNRITPTGDIPPRGNLA</sequence>
<dbReference type="PROSITE" id="PS50118">
    <property type="entry name" value="HMG_BOX_2"/>
    <property type="match status" value="1"/>
</dbReference>
<dbReference type="InterPro" id="IPR009071">
    <property type="entry name" value="HMG_box_dom"/>
</dbReference>
<feature type="domain" description="HMG box" evidence="3">
    <location>
        <begin position="130"/>
        <end position="216"/>
    </location>
</feature>
<evidence type="ECO:0000256" key="2">
    <source>
        <dbReference type="SAM" id="MobiDB-lite"/>
    </source>
</evidence>
<dbReference type="GO" id="GO:0003677">
    <property type="term" value="F:DNA binding"/>
    <property type="evidence" value="ECO:0007669"/>
    <property type="project" value="UniProtKB-UniRule"/>
</dbReference>
<evidence type="ECO:0000313" key="5">
    <source>
        <dbReference type="Proteomes" id="UP000321570"/>
    </source>
</evidence>
<reference evidence="4 5" key="1">
    <citation type="submission" date="2019-07" db="EMBL/GenBank/DDBJ databases">
        <authorList>
            <person name="Jastrzebski P J."/>
            <person name="Paukszto L."/>
            <person name="Jastrzebski P J."/>
        </authorList>
    </citation>
    <scope>NUCLEOTIDE SEQUENCE [LARGE SCALE GENOMIC DNA]</scope>
    <source>
        <strain evidence="4 5">WMS-il1</strain>
    </source>
</reference>
<dbReference type="GO" id="GO:0005634">
    <property type="term" value="C:nucleus"/>
    <property type="evidence" value="ECO:0007669"/>
    <property type="project" value="UniProtKB-UniRule"/>
</dbReference>
<evidence type="ECO:0000259" key="3">
    <source>
        <dbReference type="PROSITE" id="PS50118"/>
    </source>
</evidence>
<keyword evidence="1" id="KW-0238">DNA-binding</keyword>
<dbReference type="Gene3D" id="1.10.30.10">
    <property type="entry name" value="High mobility group box domain"/>
    <property type="match status" value="1"/>
</dbReference>
<accession>A0A564ZA39</accession>
<evidence type="ECO:0000256" key="1">
    <source>
        <dbReference type="PROSITE-ProRule" id="PRU00267"/>
    </source>
</evidence>
<feature type="non-terminal residue" evidence="4">
    <location>
        <position position="1"/>
    </location>
</feature>
<dbReference type="AlphaFoldDB" id="A0A564ZA39"/>
<feature type="region of interest" description="Disordered" evidence="2">
    <location>
        <begin position="1"/>
        <end position="23"/>
    </location>
</feature>
<proteinExistence type="predicted"/>
<dbReference type="Proteomes" id="UP000321570">
    <property type="component" value="Unassembled WGS sequence"/>
</dbReference>
<feature type="DNA-binding region" description="HMG box" evidence="1">
    <location>
        <begin position="130"/>
        <end position="216"/>
    </location>
</feature>
<feature type="compositionally biased region" description="Polar residues" evidence="2">
    <location>
        <begin position="1"/>
        <end position="16"/>
    </location>
</feature>
<keyword evidence="1" id="KW-0539">Nucleus</keyword>
<evidence type="ECO:0000313" key="4">
    <source>
        <dbReference type="EMBL" id="VUZ56367.1"/>
    </source>
</evidence>
<name>A0A564ZA39_HYMDI</name>
<keyword evidence="5" id="KW-1185">Reference proteome</keyword>